<protein>
    <submittedName>
        <fullName evidence="2">Uncharacterized protein</fullName>
    </submittedName>
</protein>
<name>V5B7B7_TRYCR</name>
<proteinExistence type="predicted"/>
<comment type="caution">
    <text evidence="2">The sequence shown here is derived from an EMBL/GenBank/DDBJ whole genome shotgun (WGS) entry which is preliminary data.</text>
</comment>
<dbReference type="VEuPathDB" id="TriTrypDB:TCDM_10478"/>
<sequence>MTACAHHEAEGVSAIAELAHRSPNQKINKKRKNHNSERKKDKRVGSPAIKQMKSESSRTSFSCAMQHNKTTTCFCINIMPAVKNKNKKYRPVPPALTTFFTFHAASGLFLRSSLRAVRGTHSNEAGTACGQQKQNKMRNTSHMTVCSNRPSNKGTARIRIIPGKQQNKQ</sequence>
<organism evidence="2 3">
    <name type="scientific">Trypanosoma cruzi Dm28c</name>
    <dbReference type="NCBI Taxonomy" id="1416333"/>
    <lineage>
        <taxon>Eukaryota</taxon>
        <taxon>Discoba</taxon>
        <taxon>Euglenozoa</taxon>
        <taxon>Kinetoplastea</taxon>
        <taxon>Metakinetoplastina</taxon>
        <taxon>Trypanosomatida</taxon>
        <taxon>Trypanosomatidae</taxon>
        <taxon>Trypanosoma</taxon>
        <taxon>Schizotrypanum</taxon>
    </lineage>
</organism>
<evidence type="ECO:0000313" key="2">
    <source>
        <dbReference type="EMBL" id="ESS61907.1"/>
    </source>
</evidence>
<feature type="region of interest" description="Disordered" evidence="1">
    <location>
        <begin position="14"/>
        <end position="61"/>
    </location>
</feature>
<gene>
    <name evidence="2" type="ORF">TCDM_10478</name>
</gene>
<reference evidence="2 3" key="1">
    <citation type="journal article" date="2014" name="Genome Announc.">
        <title>Trypanosoma cruzi Clone Dm28c Draft Genome Sequence.</title>
        <authorList>
            <person name="Grisard E.C."/>
            <person name="Teixeira S.M."/>
            <person name="de Almeida L.G."/>
            <person name="Stoco P.H."/>
            <person name="Gerber A.L."/>
            <person name="Talavera-Lopez C."/>
            <person name="Lima O.C."/>
            <person name="Andersson B."/>
            <person name="de Vasconcelos A.T."/>
        </authorList>
    </citation>
    <scope>NUCLEOTIDE SEQUENCE [LARGE SCALE GENOMIC DNA]</scope>
    <source>
        <strain evidence="2 3">Dm28c</strain>
    </source>
</reference>
<evidence type="ECO:0000256" key="1">
    <source>
        <dbReference type="SAM" id="MobiDB-lite"/>
    </source>
</evidence>
<accession>V5B7B7</accession>
<feature type="compositionally biased region" description="Polar residues" evidence="1">
    <location>
        <begin position="124"/>
        <end position="154"/>
    </location>
</feature>
<evidence type="ECO:0000313" key="3">
    <source>
        <dbReference type="Proteomes" id="UP000017861"/>
    </source>
</evidence>
<dbReference type="Proteomes" id="UP000017861">
    <property type="component" value="Unassembled WGS sequence"/>
</dbReference>
<dbReference type="EMBL" id="AYLP01000229">
    <property type="protein sequence ID" value="ESS61907.1"/>
    <property type="molecule type" value="Genomic_DNA"/>
</dbReference>
<feature type="region of interest" description="Disordered" evidence="1">
    <location>
        <begin position="124"/>
        <end position="155"/>
    </location>
</feature>
<dbReference type="AlphaFoldDB" id="V5B7B7"/>